<evidence type="ECO:0000313" key="2">
    <source>
        <dbReference type="EMBL" id="KAF5310112.1"/>
    </source>
</evidence>
<sequence>MILDLVHQASKLTGLPYLSDAAGSALKLVQIAQAIKENKEGFQQLADESAQLVAAFYRSYQGAQNQDEWLNSDGIRTAAKDLERCLFSINKLGEKMTARGLFRRILCYFIDANTVKKYRQRLSSATTQFEAAAGLNMQDVLDRIKKKQDEFLDEVRHHMTSSGTETPIKRAIENENRARERIQIENVEFSGIAFGSGSVVVENGRAPGGSGSGLSTPESQQNKQRSAIPSLSPGEVGGVPTRPDIKVIGVHSSGISLGNGNVSVSN</sequence>
<dbReference type="Proteomes" id="UP000567179">
    <property type="component" value="Unassembled WGS sequence"/>
</dbReference>
<name>A0A8H5ASD5_9AGAR</name>
<evidence type="ECO:0000256" key="1">
    <source>
        <dbReference type="SAM" id="MobiDB-lite"/>
    </source>
</evidence>
<dbReference type="InterPro" id="IPR036537">
    <property type="entry name" value="Adaptor_Cbl_N_dom_sf"/>
</dbReference>
<feature type="compositionally biased region" description="Polar residues" evidence="1">
    <location>
        <begin position="213"/>
        <end position="229"/>
    </location>
</feature>
<comment type="caution">
    <text evidence="2">The sequence shown here is derived from an EMBL/GenBank/DDBJ whole genome shotgun (WGS) entry which is preliminary data.</text>
</comment>
<dbReference type="CDD" id="cd21037">
    <property type="entry name" value="MLKL_NTD"/>
    <property type="match status" value="1"/>
</dbReference>
<dbReference type="GO" id="GO:0007166">
    <property type="term" value="P:cell surface receptor signaling pathway"/>
    <property type="evidence" value="ECO:0007669"/>
    <property type="project" value="InterPro"/>
</dbReference>
<dbReference type="OrthoDB" id="192148at2759"/>
<protein>
    <submittedName>
        <fullName evidence="2">Uncharacterized protein</fullName>
    </submittedName>
</protein>
<proteinExistence type="predicted"/>
<dbReference type="InterPro" id="IPR059179">
    <property type="entry name" value="MLKL-like_MCAfunc"/>
</dbReference>
<dbReference type="AlphaFoldDB" id="A0A8H5ASD5"/>
<accession>A0A8H5ASD5</accession>
<gene>
    <name evidence="2" type="ORF">D9619_010518</name>
</gene>
<dbReference type="EMBL" id="JAACJJ010000058">
    <property type="protein sequence ID" value="KAF5310112.1"/>
    <property type="molecule type" value="Genomic_DNA"/>
</dbReference>
<organism evidence="2 3">
    <name type="scientific">Psilocybe cf. subviscida</name>
    <dbReference type="NCBI Taxonomy" id="2480587"/>
    <lineage>
        <taxon>Eukaryota</taxon>
        <taxon>Fungi</taxon>
        <taxon>Dikarya</taxon>
        <taxon>Basidiomycota</taxon>
        <taxon>Agaricomycotina</taxon>
        <taxon>Agaricomycetes</taxon>
        <taxon>Agaricomycetidae</taxon>
        <taxon>Agaricales</taxon>
        <taxon>Agaricineae</taxon>
        <taxon>Strophariaceae</taxon>
        <taxon>Psilocybe</taxon>
    </lineage>
</organism>
<keyword evidence="3" id="KW-1185">Reference proteome</keyword>
<reference evidence="2 3" key="1">
    <citation type="journal article" date="2020" name="ISME J.">
        <title>Uncovering the hidden diversity of litter-decomposition mechanisms in mushroom-forming fungi.</title>
        <authorList>
            <person name="Floudas D."/>
            <person name="Bentzer J."/>
            <person name="Ahren D."/>
            <person name="Johansson T."/>
            <person name="Persson P."/>
            <person name="Tunlid A."/>
        </authorList>
    </citation>
    <scope>NUCLEOTIDE SEQUENCE [LARGE SCALE GENOMIC DNA]</scope>
    <source>
        <strain evidence="2 3">CBS 101986</strain>
    </source>
</reference>
<evidence type="ECO:0000313" key="3">
    <source>
        <dbReference type="Proteomes" id="UP000567179"/>
    </source>
</evidence>
<dbReference type="Gene3D" id="1.20.930.20">
    <property type="entry name" value="Adaptor protein Cbl, N-terminal domain"/>
    <property type="match status" value="1"/>
</dbReference>
<feature type="region of interest" description="Disordered" evidence="1">
    <location>
        <begin position="203"/>
        <end position="245"/>
    </location>
</feature>